<dbReference type="Proteomes" id="UP000545493">
    <property type="component" value="Unassembled WGS sequence"/>
</dbReference>
<name>A0A7X5UQH9_9PSEU</name>
<sequence>MSDATGPPSRTIVVGVDGSPASEQALRWALTEAQRCGGQVHAITVRRRDDLLPGTTFALQPYGRRPTRTEESLRDSLRSQVATLAGTAAAVTAVTESVVTGDPAAELSKASASADLLVLGSHGQRAFTEVLLGSVAAECVRHAQCPVVLIPAGLAR</sequence>
<dbReference type="AlphaFoldDB" id="A0A7X5UQH9"/>
<dbReference type="PRINTS" id="PR01438">
    <property type="entry name" value="UNVRSLSTRESS"/>
</dbReference>
<accession>A0A7X5UQH9</accession>
<dbReference type="InterPro" id="IPR006016">
    <property type="entry name" value="UspA"/>
</dbReference>
<gene>
    <name evidence="3" type="ORF">FHU38_002629</name>
</gene>
<dbReference type="Gene3D" id="3.40.50.620">
    <property type="entry name" value="HUPs"/>
    <property type="match status" value="1"/>
</dbReference>
<dbReference type="EMBL" id="JAAOYM010000001">
    <property type="protein sequence ID" value="NIJ12285.1"/>
    <property type="molecule type" value="Genomic_DNA"/>
</dbReference>
<dbReference type="CDD" id="cd00293">
    <property type="entry name" value="USP-like"/>
    <property type="match status" value="1"/>
</dbReference>
<evidence type="ECO:0000256" key="1">
    <source>
        <dbReference type="ARBA" id="ARBA00008791"/>
    </source>
</evidence>
<evidence type="ECO:0000313" key="4">
    <source>
        <dbReference type="Proteomes" id="UP000545493"/>
    </source>
</evidence>
<dbReference type="PANTHER" id="PTHR46268">
    <property type="entry name" value="STRESS RESPONSE PROTEIN NHAX"/>
    <property type="match status" value="1"/>
</dbReference>
<protein>
    <submittedName>
        <fullName evidence="3">Nucleotide-binding universal stress UspA family protein</fullName>
    </submittedName>
</protein>
<evidence type="ECO:0000313" key="3">
    <source>
        <dbReference type="EMBL" id="NIJ12285.1"/>
    </source>
</evidence>
<comment type="caution">
    <text evidence="3">The sequence shown here is derived from an EMBL/GenBank/DDBJ whole genome shotgun (WGS) entry which is preliminary data.</text>
</comment>
<proteinExistence type="inferred from homology"/>
<reference evidence="3 4" key="1">
    <citation type="submission" date="2020-03" db="EMBL/GenBank/DDBJ databases">
        <title>Sequencing the genomes of 1000 actinobacteria strains.</title>
        <authorList>
            <person name="Klenk H.-P."/>
        </authorList>
    </citation>
    <scope>NUCLEOTIDE SEQUENCE [LARGE SCALE GENOMIC DNA]</scope>
    <source>
        <strain evidence="3 4">DSM 45685</strain>
    </source>
</reference>
<dbReference type="SUPFAM" id="SSF52402">
    <property type="entry name" value="Adenine nucleotide alpha hydrolases-like"/>
    <property type="match status" value="1"/>
</dbReference>
<evidence type="ECO:0000259" key="2">
    <source>
        <dbReference type="Pfam" id="PF00582"/>
    </source>
</evidence>
<comment type="similarity">
    <text evidence="1">Belongs to the universal stress protein A family.</text>
</comment>
<dbReference type="PANTHER" id="PTHR46268:SF6">
    <property type="entry name" value="UNIVERSAL STRESS PROTEIN UP12"/>
    <property type="match status" value="1"/>
</dbReference>
<dbReference type="Pfam" id="PF00582">
    <property type="entry name" value="Usp"/>
    <property type="match status" value="1"/>
</dbReference>
<keyword evidence="4" id="KW-1185">Reference proteome</keyword>
<organism evidence="3 4">
    <name type="scientific">Saccharomonospora amisosensis</name>
    <dbReference type="NCBI Taxonomy" id="1128677"/>
    <lineage>
        <taxon>Bacteria</taxon>
        <taxon>Bacillati</taxon>
        <taxon>Actinomycetota</taxon>
        <taxon>Actinomycetes</taxon>
        <taxon>Pseudonocardiales</taxon>
        <taxon>Pseudonocardiaceae</taxon>
        <taxon>Saccharomonospora</taxon>
    </lineage>
</organism>
<feature type="domain" description="UspA" evidence="2">
    <location>
        <begin position="10"/>
        <end position="151"/>
    </location>
</feature>
<dbReference type="RefSeq" id="WP_167170821.1">
    <property type="nucleotide sequence ID" value="NZ_JAAOYM010000001.1"/>
</dbReference>
<dbReference type="InterPro" id="IPR014729">
    <property type="entry name" value="Rossmann-like_a/b/a_fold"/>
</dbReference>
<dbReference type="InterPro" id="IPR006015">
    <property type="entry name" value="Universal_stress_UspA"/>
</dbReference>